<dbReference type="AlphaFoldDB" id="S8C0I5"/>
<evidence type="ECO:0000313" key="2">
    <source>
        <dbReference type="EMBL" id="EPS57921.1"/>
    </source>
</evidence>
<dbReference type="EMBL" id="AUSU01009705">
    <property type="protein sequence ID" value="EPS57921.1"/>
    <property type="molecule type" value="Genomic_DNA"/>
</dbReference>
<evidence type="ECO:0000256" key="1">
    <source>
        <dbReference type="SAM" id="MobiDB-lite"/>
    </source>
</evidence>
<keyword evidence="3" id="KW-1185">Reference proteome</keyword>
<accession>S8C0I5</accession>
<dbReference type="PANTHER" id="PTHR34539">
    <property type="entry name" value="T6J4.11 PROTEIN"/>
    <property type="match status" value="1"/>
</dbReference>
<feature type="compositionally biased region" description="Polar residues" evidence="1">
    <location>
        <begin position="45"/>
        <end position="64"/>
    </location>
</feature>
<proteinExistence type="predicted"/>
<sequence>MAEIQHKRLRDELPEESSSSPKRQKTYDSILNLLEVEEEDGDPSQDLSAMLTSFQQELESSSSTAEERKDAPDLGLDSSMHGGTGDDEAAESVMRHLLEASDDELGIPSGGTEDWNAVDIIHAATLPFGSGENVPWEFEDETANFYAASQSEFPM</sequence>
<name>S8C0I5_9LAMI</name>
<comment type="caution">
    <text evidence="2">The sequence shown here is derived from an EMBL/GenBank/DDBJ whole genome shotgun (WGS) entry which is preliminary data.</text>
</comment>
<evidence type="ECO:0000313" key="3">
    <source>
        <dbReference type="Proteomes" id="UP000015453"/>
    </source>
</evidence>
<dbReference type="OrthoDB" id="1932997at2759"/>
<gene>
    <name evidence="2" type="ORF">M569_16896</name>
</gene>
<dbReference type="Proteomes" id="UP000015453">
    <property type="component" value="Unassembled WGS sequence"/>
</dbReference>
<dbReference type="PANTHER" id="PTHR34539:SF3">
    <property type="entry name" value="NAC DOMAIN-CONTAINING PROTEIN"/>
    <property type="match status" value="1"/>
</dbReference>
<feature type="region of interest" description="Disordered" evidence="1">
    <location>
        <begin position="1"/>
        <end position="94"/>
    </location>
</feature>
<organism evidence="2 3">
    <name type="scientific">Genlisea aurea</name>
    <dbReference type="NCBI Taxonomy" id="192259"/>
    <lineage>
        <taxon>Eukaryota</taxon>
        <taxon>Viridiplantae</taxon>
        <taxon>Streptophyta</taxon>
        <taxon>Embryophyta</taxon>
        <taxon>Tracheophyta</taxon>
        <taxon>Spermatophyta</taxon>
        <taxon>Magnoliopsida</taxon>
        <taxon>eudicotyledons</taxon>
        <taxon>Gunneridae</taxon>
        <taxon>Pentapetalae</taxon>
        <taxon>asterids</taxon>
        <taxon>lamiids</taxon>
        <taxon>Lamiales</taxon>
        <taxon>Lentibulariaceae</taxon>
        <taxon>Genlisea</taxon>
    </lineage>
</organism>
<feature type="compositionally biased region" description="Basic and acidic residues" evidence="1">
    <location>
        <begin position="1"/>
        <end position="12"/>
    </location>
</feature>
<reference evidence="2 3" key="1">
    <citation type="journal article" date="2013" name="BMC Genomics">
        <title>The miniature genome of a carnivorous plant Genlisea aurea contains a low number of genes and short non-coding sequences.</title>
        <authorList>
            <person name="Leushkin E.V."/>
            <person name="Sutormin R.A."/>
            <person name="Nabieva E.R."/>
            <person name="Penin A.A."/>
            <person name="Kondrashov A.S."/>
            <person name="Logacheva M.D."/>
        </authorList>
    </citation>
    <scope>NUCLEOTIDE SEQUENCE [LARGE SCALE GENOMIC DNA]</scope>
</reference>
<protein>
    <submittedName>
        <fullName evidence="2">Uncharacterized protein</fullName>
    </submittedName>
</protein>